<dbReference type="InterPro" id="IPR017853">
    <property type="entry name" value="GH"/>
</dbReference>
<name>A0A5B9QFL3_9BACT</name>
<dbReference type="SUPFAM" id="SSF51445">
    <property type="entry name" value="(Trans)glycosidases"/>
    <property type="match status" value="1"/>
</dbReference>
<evidence type="ECO:0000259" key="5">
    <source>
        <dbReference type="Pfam" id="PF14509"/>
    </source>
</evidence>
<dbReference type="InterPro" id="IPR052720">
    <property type="entry name" value="Glycosyl_hydrolase_97"/>
</dbReference>
<keyword evidence="6" id="KW-0378">Hydrolase</keyword>
<dbReference type="Pfam" id="PF14509">
    <property type="entry name" value="GH97_C"/>
    <property type="match status" value="1"/>
</dbReference>
<feature type="region of interest" description="Disordered" evidence="1">
    <location>
        <begin position="679"/>
        <end position="698"/>
    </location>
</feature>
<gene>
    <name evidence="6" type="ORF">Pr1d_40250</name>
</gene>
<protein>
    <submittedName>
        <fullName evidence="6">Retaining alpha-galactosidase</fullName>
        <ecNumber evidence="6">3.2.1.22</ecNumber>
    </submittedName>
</protein>
<organism evidence="6 7">
    <name type="scientific">Bythopirellula goksoeyrii</name>
    <dbReference type="NCBI Taxonomy" id="1400387"/>
    <lineage>
        <taxon>Bacteria</taxon>
        <taxon>Pseudomonadati</taxon>
        <taxon>Planctomycetota</taxon>
        <taxon>Planctomycetia</taxon>
        <taxon>Pirellulales</taxon>
        <taxon>Lacipirellulaceae</taxon>
        <taxon>Bythopirellula</taxon>
    </lineage>
</organism>
<evidence type="ECO:0000313" key="6">
    <source>
        <dbReference type="EMBL" id="QEG36689.1"/>
    </source>
</evidence>
<dbReference type="InterPro" id="IPR014718">
    <property type="entry name" value="GH-type_carb-bd"/>
</dbReference>
<feature type="chain" id="PRO_5023094096" evidence="2">
    <location>
        <begin position="27"/>
        <end position="698"/>
    </location>
</feature>
<dbReference type="GO" id="GO:0030246">
    <property type="term" value="F:carbohydrate binding"/>
    <property type="evidence" value="ECO:0007669"/>
    <property type="project" value="InterPro"/>
</dbReference>
<dbReference type="Gene3D" id="2.70.98.10">
    <property type="match status" value="1"/>
</dbReference>
<dbReference type="RefSeq" id="WP_148075009.1">
    <property type="nucleotide sequence ID" value="NZ_CP042913.1"/>
</dbReference>
<dbReference type="PANTHER" id="PTHR35803">
    <property type="entry name" value="GLUCAN 1,4-ALPHA-GLUCOSIDASE SUSB-RELATED"/>
    <property type="match status" value="1"/>
</dbReference>
<sequence length="698" mass="79111" precursor="true">MKKRSKIFYYLFSTLIAFTSSTFSVAEEIRVASPRGTLEVVFDLQGGIPTYSVEYQGKKLIDASKLGVSLADGVELDKGLEIVSTDTASHHATWTQPWGEQKEILNSYNELRINLRQQDSPAREMKIVFRVFDDGVGFRYEWPEQPQLSSLVILDELTEFNLVDDCSAWWIPAFGNDRYEYLYQNNPVSKLEKVQTPLALSTPDGVYLSIHEAALVGFASMTLAREGEHSLKADLVPWSDGIKVKADLPHHSPWRTIQVADSAGDLIASYLILNLNEPSKIKDTSWIKPCKYVGIWWEMHLGRSTWGSGELHGATTENVRRFIDFASKYGFGGVLVEGWNQGWDGDWIANGDGFSFTEAYPDFDMEALANYAKEKKVSLIGHHETAGAVLNYEDQMKDAMDLYQRFGYGGVKTGYVNYGQNIKRLDENGEECREWHHGQFMVEHYQRVVEEAAKHHLMVDVHEPIKDTGLRRTYPNMMTREGARGQEYDAWAADGGNPPDHTTILPFTRLLSGPMDYTPGIFDLLFEEDRPDNRVNSTLCKQLALYVVLYSPLQMVADLPENYEPHMDAFQFIVDVPTDWEETRVLNGSIGDYVTIARKRRDGQDWYLGSITDDVQRTLEVPLTFLDADRTYLATIYRDAEDADWKTKPTNYVVEQKKVTSETILPIRLAAGGGQAISFHPQDSQRISHQSGSPVPKK</sequence>
<dbReference type="GO" id="GO:0004557">
    <property type="term" value="F:alpha-galactosidase activity"/>
    <property type="evidence" value="ECO:0007669"/>
    <property type="project" value="UniProtKB-EC"/>
</dbReference>
<evidence type="ECO:0000259" key="4">
    <source>
        <dbReference type="Pfam" id="PF14508"/>
    </source>
</evidence>
<dbReference type="AlphaFoldDB" id="A0A5B9QFL3"/>
<dbReference type="Proteomes" id="UP000323917">
    <property type="component" value="Chromosome"/>
</dbReference>
<keyword evidence="6" id="KW-0326">Glycosidase</keyword>
<dbReference type="EC" id="3.2.1.22" evidence="6"/>
<evidence type="ECO:0000256" key="2">
    <source>
        <dbReference type="SAM" id="SignalP"/>
    </source>
</evidence>
<accession>A0A5B9QFL3</accession>
<dbReference type="InterPro" id="IPR029483">
    <property type="entry name" value="GH97_C"/>
</dbReference>
<dbReference type="Pfam" id="PF14508">
    <property type="entry name" value="GH97_N"/>
    <property type="match status" value="1"/>
</dbReference>
<dbReference type="Gene3D" id="3.20.20.70">
    <property type="entry name" value="Aldolase class I"/>
    <property type="match status" value="1"/>
</dbReference>
<feature type="domain" description="Glycosyl-hydrolase 97 N-terminal" evidence="4">
    <location>
        <begin position="31"/>
        <end position="278"/>
    </location>
</feature>
<dbReference type="InterPro" id="IPR013785">
    <property type="entry name" value="Aldolase_TIM"/>
</dbReference>
<evidence type="ECO:0000259" key="3">
    <source>
        <dbReference type="Pfam" id="PF10566"/>
    </source>
</evidence>
<dbReference type="KEGG" id="bgok:Pr1d_40250"/>
<dbReference type="InterPro" id="IPR029486">
    <property type="entry name" value="GH97_N"/>
</dbReference>
<dbReference type="EMBL" id="CP042913">
    <property type="protein sequence ID" value="QEG36689.1"/>
    <property type="molecule type" value="Genomic_DNA"/>
</dbReference>
<dbReference type="OrthoDB" id="57532at2"/>
<dbReference type="Pfam" id="PF10566">
    <property type="entry name" value="Glyco_hydro_97"/>
    <property type="match status" value="1"/>
</dbReference>
<evidence type="ECO:0000313" key="7">
    <source>
        <dbReference type="Proteomes" id="UP000323917"/>
    </source>
</evidence>
<keyword evidence="7" id="KW-1185">Reference proteome</keyword>
<dbReference type="PANTHER" id="PTHR35803:SF1">
    <property type="entry name" value="GLUCAN 1,4-ALPHA-GLUCOSIDASE SUSB"/>
    <property type="match status" value="1"/>
</dbReference>
<keyword evidence="2" id="KW-0732">Signal</keyword>
<feature type="domain" description="Glycosyl-hydrolase 97 C-terminal oligomerisation" evidence="5">
    <location>
        <begin position="579"/>
        <end position="679"/>
    </location>
</feature>
<reference evidence="6 7" key="1">
    <citation type="submission" date="2019-08" db="EMBL/GenBank/DDBJ databases">
        <title>Deep-cultivation of Planctomycetes and their phenomic and genomic characterization uncovers novel biology.</title>
        <authorList>
            <person name="Wiegand S."/>
            <person name="Jogler M."/>
            <person name="Boedeker C."/>
            <person name="Pinto D."/>
            <person name="Vollmers J."/>
            <person name="Rivas-Marin E."/>
            <person name="Kohn T."/>
            <person name="Peeters S.H."/>
            <person name="Heuer A."/>
            <person name="Rast P."/>
            <person name="Oberbeckmann S."/>
            <person name="Bunk B."/>
            <person name="Jeske O."/>
            <person name="Meyerdierks A."/>
            <person name="Storesund J.E."/>
            <person name="Kallscheuer N."/>
            <person name="Luecker S."/>
            <person name="Lage O.M."/>
            <person name="Pohl T."/>
            <person name="Merkel B.J."/>
            <person name="Hornburger P."/>
            <person name="Mueller R.-W."/>
            <person name="Bruemmer F."/>
            <person name="Labrenz M."/>
            <person name="Spormann A.M."/>
            <person name="Op den Camp H."/>
            <person name="Overmann J."/>
            <person name="Amann R."/>
            <person name="Jetten M.S.M."/>
            <person name="Mascher T."/>
            <person name="Medema M.H."/>
            <person name="Devos D.P."/>
            <person name="Kaster A.-K."/>
            <person name="Ovreas L."/>
            <person name="Rohde M."/>
            <person name="Galperin M.Y."/>
            <person name="Jogler C."/>
        </authorList>
    </citation>
    <scope>NUCLEOTIDE SEQUENCE [LARGE SCALE GENOMIC DNA]</scope>
    <source>
        <strain evidence="6 7">Pr1d</strain>
    </source>
</reference>
<dbReference type="InterPro" id="IPR019563">
    <property type="entry name" value="GH97_catalytic"/>
</dbReference>
<evidence type="ECO:0000256" key="1">
    <source>
        <dbReference type="SAM" id="MobiDB-lite"/>
    </source>
</evidence>
<feature type="signal peptide" evidence="2">
    <location>
        <begin position="1"/>
        <end position="26"/>
    </location>
</feature>
<feature type="compositionally biased region" description="Polar residues" evidence="1">
    <location>
        <begin position="681"/>
        <end position="698"/>
    </location>
</feature>
<proteinExistence type="predicted"/>
<feature type="domain" description="Glycosyl-hydrolase 97 catalytic" evidence="3">
    <location>
        <begin position="296"/>
        <end position="483"/>
    </location>
</feature>